<dbReference type="InterPro" id="IPR056473">
    <property type="entry name" value="HEAT_Utp10/HEAT1"/>
</dbReference>
<sequence length="2071" mass="232849">MAKTALSRQLQALQTSAPAHVSAVRQAKSSLLFSAEELSNYEIDDIFQIGVKGLQQLTKIDTKFSGYETSLFSVESKKFQRLVETKETNRNVSKILGDFLSLVSPYMHLLSAQEALEWLVFRYRVHEFEPDSFLGCILPHHDSKIFVRALQLLSFKEPTHKYHWLYGTQKNGTFLAKSMICTRVASDMGFLKFILSIWKNILKAHEHKPEAVQSIISFVTSTVMGSLENTPVFSEVQTSTIVNAIAPRISSRTDAQSRAGALMILGQLARKAILSTAVLEMLVLRLSEDIGNVSSLKMLVILYQYQQATLTSFPQKSLSFLHENASSFVEALNSIALAGFHIHPFISILVGELVKYLGFEDARCKSLQETLSLIVNEVRLHQKDAASVISAMIEVIVEHLADNDYTSLVTKLLKSLLMTCERVYSVAYDQALRAIFQRKDESEPRMVKAKEKLCSILGFDSSLIEGDGTTLFMKMHNPDYVIRQQAVAALVDSLNSGKIVLSDSVMECIIDALEDSNPNVVSEALKIGSSVLQLPVEKVALALKKVLTPCKAGDPNLWSEAEEKAVFLLCNVLYSSEKTSKMVAETMLILVPHFFNEGSPILRGASESVFAKDFPIICELASAKIDKRLKIIRKSQLFMSDKESYNIFIEKAVNLVGTTGDAVTIVSHLLILSTEDLPVKQASCIIETLLAKSNEVVDMPISLKEDGTLHLQKLMNDIVNYPKISTELLLHFCTELIRKKSPAPCKGMQLHKFLENEEQESPLRLFGLCLYLWMNLILCRPKSVERRKNYMNQFISTVAASPKEQLNLLMPFWAGHLSSTPVPLAIQIQAMVLSVAVLKRAKDNSLLLLSSPVIPSLLCSLSSESPSVRKMAMTILSEISDTFSGITSDSYKILVDALLERKDELLADESQLPIIIYGVFSQEMLSAIDKKKIETIKEFIFSEVLSHEVAYHVKAGLLLALQLVFDQEYTILLLDLAKNLLTSSKSAKLSSSETMTLKLILQRYQPEVAGIIDTGIGWEVFCTCVKQSEEIFKLGHEKFSAGEIILRQVNKEFFVSLPDDCSRSKLLLFLFDVLSSEEISGEGANRIRKCIKHLVIDASVVVPMFAVKSPEANITVRSTAVVSRKGNAPRLDADLNFKRIMVALETFQNKRRIHQTHLLVEPLMQLLRRCVSQPDPVAYEYSKQLTLSCLHSFITKMEAEELSKVKVKIDVDLLVRCINFSNNPQTHHHALLLLSQAARLFPEIVLEKMMSIFTSMGNTILKRDDDYSLQVIDKTLTALIPELIKANEDPNDPAKLNNIINNIVAVFAKSIHETPRYRQIVTFNRLLSIIGPENHLWLGPAHLMQIAAAQVDQAKRNQIRKSALEVFTLFDVTVQLKAVHDLLVYVNELPLDLDANKSTKPVFGPWTFVGEKTELRCAAEMNFLISFRSNILQFLAYLLQSRDLLERLVDDTPGIDTTFSALVTAVTAVIRRLDEFHARKGRKLEKIKGLLNQAQDVMDKINSLLKSDMFLEVIFNLLKSTPDMQKRALDLFVVKLEVQPAVFADESRISTLTSISNWLIKFVNESTNCAKSAETTALNLQSALNVLLHVSHVFSLDSTARVIPILALSSSLVTKSDILPVPVLGQTLLCLGEGVRLCGASALVEMTSFMPHLLRILQENPNVEGNELLLTAAISSLQKIVDTLPQFLSPYLMQLLAVYCHFSALHKAGSATKKPEKPTKLHSELMRIKVSLAANVPVRSLVPCLEVVYKELNNEEKQHLFALMQETFKNTTKEDVVSEIENLTNFYIESLNFRNIAAKTSKVGKKKRKLEEYQLSEEDVDNLELSVAHSLVSMVMKLPEIHFRPLYFKLYDWMHEDDNKERMLTFYRISDMIAEKIKGLFSLFAGQIVKHVADLLNELSKQAELFEKKNDEKSDQLLIFLLCCLMKLALYDNEQFFNKDRFDLLMKPIVNQLENPLCGEAKASSRIENLVAPLIGQFAIALADDILWKDLHYEILLKMRDERSWVKMGALKAYSSFVTKLGKDDYLPLLPEAIPFLAELLEDTDNAVEVLAQQIIQETEIIVEEPLKDYF</sequence>
<evidence type="ECO:0000256" key="4">
    <source>
        <dbReference type="ARBA" id="ARBA00022552"/>
    </source>
</evidence>
<dbReference type="SMART" id="SM01036">
    <property type="entry name" value="BP28CT"/>
    <property type="match status" value="1"/>
</dbReference>
<evidence type="ECO:0000256" key="5">
    <source>
        <dbReference type="ARBA" id="ARBA00023242"/>
    </source>
</evidence>
<dbReference type="GO" id="GO:0034455">
    <property type="term" value="C:t-UTP complex"/>
    <property type="evidence" value="ECO:0007669"/>
    <property type="project" value="TreeGrafter"/>
</dbReference>
<comment type="similarity">
    <text evidence="2 7">Belongs to the HEATR1/UTP10 family.</text>
</comment>
<protein>
    <recommendedName>
        <fullName evidence="7">HEAT repeat-containing protein 1</fullName>
    </recommendedName>
</protein>
<dbReference type="InterPro" id="IPR011989">
    <property type="entry name" value="ARM-like"/>
</dbReference>
<dbReference type="GO" id="GO:0032040">
    <property type="term" value="C:small-subunit processome"/>
    <property type="evidence" value="ECO:0007669"/>
    <property type="project" value="TreeGrafter"/>
</dbReference>
<evidence type="ECO:0000259" key="8">
    <source>
        <dbReference type="SMART" id="SM01036"/>
    </source>
</evidence>
<evidence type="ECO:0000256" key="2">
    <source>
        <dbReference type="ARBA" id="ARBA00010559"/>
    </source>
</evidence>
<dbReference type="EMBL" id="JAVRJZ010000005">
    <property type="protein sequence ID" value="KAK2722689.1"/>
    <property type="molecule type" value="Genomic_DNA"/>
</dbReference>
<keyword evidence="6 7" id="KW-0687">Ribonucleoprotein</keyword>
<keyword evidence="5 7" id="KW-0539">Nucleus</keyword>
<keyword evidence="4 7" id="KW-0698">rRNA processing</keyword>
<dbReference type="PANTHER" id="PTHR13457">
    <property type="entry name" value="BAP28"/>
    <property type="match status" value="1"/>
</dbReference>
<comment type="subcellular location">
    <subcellularLocation>
        <location evidence="1 7">Nucleus</location>
        <location evidence="1 7">Nucleolus</location>
    </subcellularLocation>
</comment>
<evidence type="ECO:0000256" key="1">
    <source>
        <dbReference type="ARBA" id="ARBA00004604"/>
    </source>
</evidence>
<comment type="caution">
    <text evidence="9">The sequence shown here is derived from an EMBL/GenBank/DDBJ whole genome shotgun (WGS) entry which is preliminary data.</text>
</comment>
<evidence type="ECO:0000256" key="7">
    <source>
        <dbReference type="RuleBase" id="RU367065"/>
    </source>
</evidence>
<keyword evidence="10" id="KW-1185">Reference proteome</keyword>
<evidence type="ECO:0000313" key="10">
    <source>
        <dbReference type="Proteomes" id="UP001187531"/>
    </source>
</evidence>
<organism evidence="9 10">
    <name type="scientific">Artemia franciscana</name>
    <name type="common">Brine shrimp</name>
    <name type="synonym">Artemia sanfranciscana</name>
    <dbReference type="NCBI Taxonomy" id="6661"/>
    <lineage>
        <taxon>Eukaryota</taxon>
        <taxon>Metazoa</taxon>
        <taxon>Ecdysozoa</taxon>
        <taxon>Arthropoda</taxon>
        <taxon>Crustacea</taxon>
        <taxon>Branchiopoda</taxon>
        <taxon>Anostraca</taxon>
        <taxon>Artemiidae</taxon>
        <taxon>Artemia</taxon>
    </lineage>
</organism>
<dbReference type="Gene3D" id="1.25.10.10">
    <property type="entry name" value="Leucine-rich Repeat Variant"/>
    <property type="match status" value="1"/>
</dbReference>
<dbReference type="InterPro" id="IPR040191">
    <property type="entry name" value="UTP10"/>
</dbReference>
<dbReference type="GO" id="GO:0045943">
    <property type="term" value="P:positive regulation of transcription by RNA polymerase I"/>
    <property type="evidence" value="ECO:0007669"/>
    <property type="project" value="TreeGrafter"/>
</dbReference>
<keyword evidence="3 7" id="KW-0690">Ribosome biogenesis</keyword>
<comment type="function">
    <text evidence="7">Involved in nucleolar processing of pre-18S ribosomal RNA.</text>
</comment>
<accession>A0AA88I797</accession>
<evidence type="ECO:0000256" key="3">
    <source>
        <dbReference type="ARBA" id="ARBA00022517"/>
    </source>
</evidence>
<feature type="domain" description="BP28 C-terminal" evidence="8">
    <location>
        <begin position="1773"/>
        <end position="1936"/>
    </location>
</feature>
<evidence type="ECO:0000313" key="9">
    <source>
        <dbReference type="EMBL" id="KAK2722689.1"/>
    </source>
</evidence>
<dbReference type="GO" id="GO:0030686">
    <property type="term" value="C:90S preribosome"/>
    <property type="evidence" value="ECO:0007669"/>
    <property type="project" value="TreeGrafter"/>
</dbReference>
<dbReference type="InterPro" id="IPR016024">
    <property type="entry name" value="ARM-type_fold"/>
</dbReference>
<dbReference type="SUPFAM" id="SSF48371">
    <property type="entry name" value="ARM repeat"/>
    <property type="match status" value="3"/>
</dbReference>
<reference evidence="9" key="1">
    <citation type="submission" date="2023-07" db="EMBL/GenBank/DDBJ databases">
        <title>Chromosome-level genome assembly of Artemia franciscana.</title>
        <authorList>
            <person name="Jo E."/>
        </authorList>
    </citation>
    <scope>NUCLEOTIDE SEQUENCE</scope>
    <source>
        <tissue evidence="9">Whole body</tissue>
    </source>
</reference>
<dbReference type="GO" id="GO:0000462">
    <property type="term" value="P:maturation of SSU-rRNA from tricistronic rRNA transcript (SSU-rRNA, 5.8S rRNA, LSU-rRNA)"/>
    <property type="evidence" value="ECO:0007669"/>
    <property type="project" value="TreeGrafter"/>
</dbReference>
<dbReference type="Pfam" id="PF23243">
    <property type="entry name" value="HEAT_HEATR1"/>
    <property type="match status" value="1"/>
</dbReference>
<name>A0AA88I797_ARTSF</name>
<dbReference type="InterPro" id="IPR012954">
    <property type="entry name" value="BP28_C_dom"/>
</dbReference>
<dbReference type="GO" id="GO:0030515">
    <property type="term" value="F:snoRNA binding"/>
    <property type="evidence" value="ECO:0007669"/>
    <property type="project" value="TreeGrafter"/>
</dbReference>
<dbReference type="Pfam" id="PF08146">
    <property type="entry name" value="BP28CT"/>
    <property type="match status" value="1"/>
</dbReference>
<evidence type="ECO:0000256" key="6">
    <source>
        <dbReference type="ARBA" id="ARBA00023274"/>
    </source>
</evidence>
<dbReference type="PANTHER" id="PTHR13457:SF1">
    <property type="entry name" value="HEAT REPEAT-CONTAINING PROTEIN 1"/>
    <property type="match status" value="1"/>
</dbReference>
<gene>
    <name evidence="9" type="ORF">QYM36_003018</name>
</gene>
<dbReference type="Proteomes" id="UP001187531">
    <property type="component" value="Unassembled WGS sequence"/>
</dbReference>
<proteinExistence type="inferred from homology"/>